<feature type="compositionally biased region" description="Basic and acidic residues" evidence="1">
    <location>
        <begin position="170"/>
        <end position="182"/>
    </location>
</feature>
<evidence type="ECO:0000313" key="2">
    <source>
        <dbReference type="EMBL" id="TWE15865.1"/>
    </source>
</evidence>
<dbReference type="Proteomes" id="UP000318416">
    <property type="component" value="Unassembled WGS sequence"/>
</dbReference>
<comment type="caution">
    <text evidence="2">The sequence shown here is derived from an EMBL/GenBank/DDBJ whole genome shotgun (WGS) entry which is preliminary data.</text>
</comment>
<name>A0A561EJS3_9ACTN</name>
<proteinExistence type="predicted"/>
<dbReference type="RefSeq" id="WP_246192492.1">
    <property type="nucleotide sequence ID" value="NZ_BAAABR010000027.1"/>
</dbReference>
<accession>A0A561EJS3</accession>
<reference evidence="2 3" key="1">
    <citation type="submission" date="2019-06" db="EMBL/GenBank/DDBJ databases">
        <title>Sequencing the genomes of 1000 actinobacteria strains.</title>
        <authorList>
            <person name="Klenk H.-P."/>
        </authorList>
    </citation>
    <scope>NUCLEOTIDE SEQUENCE [LARGE SCALE GENOMIC DNA]</scope>
    <source>
        <strain evidence="2 3">DSM 41649</strain>
    </source>
</reference>
<protein>
    <submittedName>
        <fullName evidence="2">Uncharacterized protein</fullName>
    </submittedName>
</protein>
<evidence type="ECO:0000313" key="3">
    <source>
        <dbReference type="Proteomes" id="UP000318416"/>
    </source>
</evidence>
<keyword evidence="3" id="KW-1185">Reference proteome</keyword>
<organism evidence="2 3">
    <name type="scientific">Kitasatospora atroaurantiaca</name>
    <dbReference type="NCBI Taxonomy" id="285545"/>
    <lineage>
        <taxon>Bacteria</taxon>
        <taxon>Bacillati</taxon>
        <taxon>Actinomycetota</taxon>
        <taxon>Actinomycetes</taxon>
        <taxon>Kitasatosporales</taxon>
        <taxon>Streptomycetaceae</taxon>
        <taxon>Kitasatospora</taxon>
    </lineage>
</organism>
<sequence length="182" mass="20062">MPTTFPRTLAALRGCRRALLRRSRAHEAPPRPTREEQLEALLEVLDDAVAAQPLADQVVAACGAYGPVPGSLAQDGGWQLITFNHLAFRLGELSLDGELAQVRERASRLLAYDLWMIHESLRLAFASQRDNERVEAARLRVNGLGAPADALRRLRDDVRHQGGSATLARSPERQESRAADPE</sequence>
<dbReference type="EMBL" id="VIVR01000001">
    <property type="protein sequence ID" value="TWE15865.1"/>
    <property type="molecule type" value="Genomic_DNA"/>
</dbReference>
<feature type="region of interest" description="Disordered" evidence="1">
    <location>
        <begin position="159"/>
        <end position="182"/>
    </location>
</feature>
<evidence type="ECO:0000256" key="1">
    <source>
        <dbReference type="SAM" id="MobiDB-lite"/>
    </source>
</evidence>
<gene>
    <name evidence="2" type="ORF">FB465_0813</name>
</gene>
<dbReference type="AlphaFoldDB" id="A0A561EJS3"/>